<comment type="caution">
    <text evidence="2">The sequence shown here is derived from an EMBL/GenBank/DDBJ whole genome shotgun (WGS) entry which is preliminary data.</text>
</comment>
<dbReference type="AlphaFoldDB" id="A0A8H4B433"/>
<feature type="region of interest" description="Disordered" evidence="1">
    <location>
        <begin position="43"/>
        <end position="84"/>
    </location>
</feature>
<accession>A0A8H4B433</accession>
<reference evidence="2 3" key="1">
    <citation type="journal article" date="2019" name="Environ. Microbiol.">
        <title>At the nexus of three kingdoms: the genome of the mycorrhizal fungus Gigaspora margarita provides insights into plant, endobacterial and fungal interactions.</title>
        <authorList>
            <person name="Venice F."/>
            <person name="Ghignone S."/>
            <person name="Salvioli di Fossalunga A."/>
            <person name="Amselem J."/>
            <person name="Novero M."/>
            <person name="Xianan X."/>
            <person name="Sedzielewska Toro K."/>
            <person name="Morin E."/>
            <person name="Lipzen A."/>
            <person name="Grigoriev I.V."/>
            <person name="Henrissat B."/>
            <person name="Martin F.M."/>
            <person name="Bonfante P."/>
        </authorList>
    </citation>
    <scope>NUCLEOTIDE SEQUENCE [LARGE SCALE GENOMIC DNA]</scope>
    <source>
        <strain evidence="2 3">BEG34</strain>
    </source>
</reference>
<dbReference type="Proteomes" id="UP000439903">
    <property type="component" value="Unassembled WGS sequence"/>
</dbReference>
<evidence type="ECO:0000313" key="2">
    <source>
        <dbReference type="EMBL" id="KAF0557934.1"/>
    </source>
</evidence>
<evidence type="ECO:0000313" key="3">
    <source>
        <dbReference type="Proteomes" id="UP000439903"/>
    </source>
</evidence>
<evidence type="ECO:0000256" key="1">
    <source>
        <dbReference type="SAM" id="MobiDB-lite"/>
    </source>
</evidence>
<organism evidence="2 3">
    <name type="scientific">Gigaspora margarita</name>
    <dbReference type="NCBI Taxonomy" id="4874"/>
    <lineage>
        <taxon>Eukaryota</taxon>
        <taxon>Fungi</taxon>
        <taxon>Fungi incertae sedis</taxon>
        <taxon>Mucoromycota</taxon>
        <taxon>Glomeromycotina</taxon>
        <taxon>Glomeromycetes</taxon>
        <taxon>Diversisporales</taxon>
        <taxon>Gigasporaceae</taxon>
        <taxon>Gigaspora</taxon>
    </lineage>
</organism>
<evidence type="ECO:0008006" key="4">
    <source>
        <dbReference type="Google" id="ProtNLM"/>
    </source>
</evidence>
<name>A0A8H4B433_GIGMA</name>
<dbReference type="EMBL" id="WTPW01000025">
    <property type="protein sequence ID" value="KAF0557934.1"/>
    <property type="molecule type" value="Genomic_DNA"/>
</dbReference>
<protein>
    <recommendedName>
        <fullName evidence="4">Collagen-like protein</fullName>
    </recommendedName>
</protein>
<keyword evidence="3" id="KW-1185">Reference proteome</keyword>
<gene>
    <name evidence="2" type="ORF">F8M41_011745</name>
</gene>
<feature type="compositionally biased region" description="Low complexity" evidence="1">
    <location>
        <begin position="63"/>
        <end position="84"/>
    </location>
</feature>
<proteinExistence type="predicted"/>
<sequence>MGYTSKKLDRSQILVPIPGPLDYGHSLNYPWVVLTKAAGETKLETGDTSETGDTGKTGEIGDTGNIGKTSKTGNTGNTTICVQK</sequence>